<gene>
    <name evidence="1" type="ORF">GQM04_22455</name>
</gene>
<evidence type="ECO:0000313" key="1">
    <source>
        <dbReference type="EMBL" id="MWL48233.1"/>
    </source>
</evidence>
<dbReference type="Proteomes" id="UP000487258">
    <property type="component" value="Unassembled WGS sequence"/>
</dbReference>
<dbReference type="RefSeq" id="WP_160445858.1">
    <property type="nucleotide sequence ID" value="NZ_WTMY01000347.1"/>
</dbReference>
<dbReference type="EMBL" id="WTMY01000347">
    <property type="protein sequence ID" value="MWL48233.1"/>
    <property type="molecule type" value="Genomic_DNA"/>
</dbReference>
<reference evidence="1 2" key="1">
    <citation type="submission" date="2019-12" db="EMBL/GenBank/DDBJ databases">
        <title>Enteriobacteria Tanzani isolates_10432.</title>
        <authorList>
            <person name="Subbiah M."/>
            <person name="Call D."/>
        </authorList>
    </citation>
    <scope>NUCLEOTIDE SEQUENCE [LARGE SCALE GENOMIC DNA]</scope>
    <source>
        <strain evidence="1 2">10432wF6</strain>
    </source>
</reference>
<accession>A0A6L7A1N9</accession>
<name>A0A6L7A1N9_ECOLX</name>
<dbReference type="AlphaFoldDB" id="A0A6L7A1N9"/>
<proteinExistence type="predicted"/>
<sequence>MKVILATRNHYLEYGLQQMLEGYSVILTREFFVPENRRHTPDVDESWLIICDGLLGRLLRCMFRGRHYLQLDAESLSNGEEIREAIDNGVWAYNTTARSLTMSEMVVMFGYVYRELKPCHLAREMGINTKTVNTFLYLGLEKNGLKYRSVKHLVGCAAAE</sequence>
<evidence type="ECO:0000313" key="2">
    <source>
        <dbReference type="Proteomes" id="UP000487258"/>
    </source>
</evidence>
<protein>
    <submittedName>
        <fullName evidence="1">Uncharacterized protein</fullName>
    </submittedName>
</protein>
<comment type="caution">
    <text evidence="1">The sequence shown here is derived from an EMBL/GenBank/DDBJ whole genome shotgun (WGS) entry which is preliminary data.</text>
</comment>
<organism evidence="1 2">
    <name type="scientific">Escherichia coli</name>
    <dbReference type="NCBI Taxonomy" id="562"/>
    <lineage>
        <taxon>Bacteria</taxon>
        <taxon>Pseudomonadati</taxon>
        <taxon>Pseudomonadota</taxon>
        <taxon>Gammaproteobacteria</taxon>
        <taxon>Enterobacterales</taxon>
        <taxon>Enterobacteriaceae</taxon>
        <taxon>Escherichia</taxon>
    </lineage>
</organism>